<feature type="domain" description="Acyltransferase 3" evidence="2">
    <location>
        <begin position="44"/>
        <end position="375"/>
    </location>
</feature>
<evidence type="ECO:0000313" key="5">
    <source>
        <dbReference type="Proteomes" id="UP000298003"/>
    </source>
</evidence>
<organism evidence="4 5">
    <name type="scientific">Cellulosimicrobium funkei</name>
    <dbReference type="NCBI Taxonomy" id="264251"/>
    <lineage>
        <taxon>Bacteria</taxon>
        <taxon>Bacillati</taxon>
        <taxon>Actinomycetota</taxon>
        <taxon>Actinomycetes</taxon>
        <taxon>Micrococcales</taxon>
        <taxon>Promicromonosporaceae</taxon>
        <taxon>Cellulosimicrobium</taxon>
    </lineage>
</organism>
<dbReference type="AlphaFoldDB" id="A0A4Y8R0I3"/>
<dbReference type="InterPro" id="IPR050879">
    <property type="entry name" value="Acyltransferase_3"/>
</dbReference>
<feature type="transmembrane region" description="Helical" evidence="1">
    <location>
        <begin position="70"/>
        <end position="88"/>
    </location>
</feature>
<protein>
    <submittedName>
        <fullName evidence="4">Acyltransferase</fullName>
    </submittedName>
</protein>
<dbReference type="PANTHER" id="PTHR23028">
    <property type="entry name" value="ACETYLTRANSFERASE"/>
    <property type="match status" value="1"/>
</dbReference>
<dbReference type="Pfam" id="PF01757">
    <property type="entry name" value="Acyl_transf_3"/>
    <property type="match status" value="1"/>
</dbReference>
<feature type="transmembrane region" description="Helical" evidence="1">
    <location>
        <begin position="207"/>
        <end position="227"/>
    </location>
</feature>
<comment type="caution">
    <text evidence="4">The sequence shown here is derived from an EMBL/GenBank/DDBJ whole genome shotgun (WGS) entry which is preliminary data.</text>
</comment>
<feature type="transmembrane region" description="Helical" evidence="1">
    <location>
        <begin position="175"/>
        <end position="195"/>
    </location>
</feature>
<keyword evidence="5" id="KW-1185">Reference proteome</keyword>
<keyword evidence="1" id="KW-0472">Membrane</keyword>
<feature type="transmembrane region" description="Helical" evidence="1">
    <location>
        <begin position="109"/>
        <end position="128"/>
    </location>
</feature>
<feature type="transmembrane region" description="Helical" evidence="1">
    <location>
        <begin position="332"/>
        <end position="352"/>
    </location>
</feature>
<dbReference type="EMBL" id="SOZH01000007">
    <property type="protein sequence ID" value="TFF08587.1"/>
    <property type="molecule type" value="Genomic_DNA"/>
</dbReference>
<accession>A0A4Y8R0I3</accession>
<dbReference type="GO" id="GO:0016747">
    <property type="term" value="F:acyltransferase activity, transferring groups other than amino-acyl groups"/>
    <property type="evidence" value="ECO:0007669"/>
    <property type="project" value="InterPro"/>
</dbReference>
<keyword evidence="1" id="KW-0812">Transmembrane</keyword>
<sequence length="711" mass="76406">MTSMTPPPWAAGLSEARASGAVAPVRRHARPRGAGAPATAGYRHDLDGLRAVAVLLVAVYHVWVHRVSGGVDVFLMLSGFFVGGGLLRSFARGAPVRLRDYLPRLARRLLPALVVVLAAVLVASMVWLPRTRWGDVSGETLASLLYVENWRLAVGEHTYGAADAMQSPLQHVWSLSVQGQVFVGVPLLLLAVWWCTRRWASPARLSAVHATVVVLAVASFFYALVSVRLDQSFAYYDTFARLWEYLTGTLLALAVVRARVSRGWSVVGGWVGVAVLLAAGLVVDGGSSFPGPAALVPVAGAALVVLAGATSDGRLPRGSVSRLLASTPVARAGGYAYTFYLWHWPVLVFAIVVRDRPVGWLAGTAVLLVAGALAYATRRWVEVPLRSATPRPRTDGLRGLRVAVAVAAALAVALPLGWFGQLEIQRRSFSTVDTASFEGFPGAMEVAAPGVFSVEKDATPVPDPVTAPFDVALPTRDECVTYNEDTTVVRCTYGDETARTVVAVVGNSHAEQWVDALSGIGSVSGFRVVTYLKGGCPFSLDTPEENPWQSCRDWNTEVVEELVESPPDAVFTIGTRYSWNDDSIPGNEFVPPGYVRAWEALDAVGVQVVALRDTPWLLESAPDCVAVSNDPTVCAVEATSVLDVRSPADDMELPANVALVDLNDIVCFDGVCPYVQGNRMVYRDNNHLTQAYVRSIAPVLEERVRDVLPVF</sequence>
<reference evidence="4 5" key="1">
    <citation type="submission" date="2019-03" db="EMBL/GenBank/DDBJ databases">
        <title>Cellulosimicrobium funkei JCM14302 Assembly.</title>
        <authorList>
            <person name="Dou T."/>
        </authorList>
    </citation>
    <scope>NUCLEOTIDE SEQUENCE [LARGE SCALE GENOMIC DNA]</scope>
    <source>
        <strain evidence="4 5">JCM 14302</strain>
    </source>
</reference>
<dbReference type="PANTHER" id="PTHR23028:SF53">
    <property type="entry name" value="ACYL_TRANSF_3 DOMAIN-CONTAINING PROTEIN"/>
    <property type="match status" value="1"/>
</dbReference>
<gene>
    <name evidence="4" type="ORF">E1O70_13220</name>
</gene>
<evidence type="ECO:0000256" key="1">
    <source>
        <dbReference type="SAM" id="Phobius"/>
    </source>
</evidence>
<proteinExistence type="predicted"/>
<feature type="transmembrane region" description="Helical" evidence="1">
    <location>
        <begin position="358"/>
        <end position="378"/>
    </location>
</feature>
<dbReference type="GO" id="GO:0016020">
    <property type="term" value="C:membrane"/>
    <property type="evidence" value="ECO:0007669"/>
    <property type="project" value="TreeGrafter"/>
</dbReference>
<evidence type="ECO:0000313" key="4">
    <source>
        <dbReference type="EMBL" id="TFF08587.1"/>
    </source>
</evidence>
<feature type="transmembrane region" description="Helical" evidence="1">
    <location>
        <begin position="239"/>
        <end position="256"/>
    </location>
</feature>
<evidence type="ECO:0000259" key="3">
    <source>
        <dbReference type="Pfam" id="PF19040"/>
    </source>
</evidence>
<dbReference type="Proteomes" id="UP000298003">
    <property type="component" value="Unassembled WGS sequence"/>
</dbReference>
<dbReference type="InterPro" id="IPR043968">
    <property type="entry name" value="SGNH"/>
</dbReference>
<keyword evidence="4" id="KW-0012">Acyltransferase</keyword>
<name>A0A4Y8R0I3_9MICO</name>
<evidence type="ECO:0000259" key="2">
    <source>
        <dbReference type="Pfam" id="PF01757"/>
    </source>
</evidence>
<keyword evidence="1" id="KW-1133">Transmembrane helix</keyword>
<dbReference type="InterPro" id="IPR002656">
    <property type="entry name" value="Acyl_transf_3_dom"/>
</dbReference>
<keyword evidence="4" id="KW-0808">Transferase</keyword>
<feature type="domain" description="SGNH" evidence="3">
    <location>
        <begin position="488"/>
        <end position="701"/>
    </location>
</feature>
<feature type="transmembrane region" description="Helical" evidence="1">
    <location>
        <begin position="399"/>
        <end position="420"/>
    </location>
</feature>
<feature type="transmembrane region" description="Helical" evidence="1">
    <location>
        <begin position="48"/>
        <end position="64"/>
    </location>
</feature>
<feature type="transmembrane region" description="Helical" evidence="1">
    <location>
        <begin position="289"/>
        <end position="311"/>
    </location>
</feature>
<feature type="transmembrane region" description="Helical" evidence="1">
    <location>
        <begin position="263"/>
        <end position="283"/>
    </location>
</feature>
<dbReference type="GO" id="GO:0009103">
    <property type="term" value="P:lipopolysaccharide biosynthetic process"/>
    <property type="evidence" value="ECO:0007669"/>
    <property type="project" value="TreeGrafter"/>
</dbReference>
<dbReference type="Pfam" id="PF19040">
    <property type="entry name" value="SGNH"/>
    <property type="match status" value="1"/>
</dbReference>